<keyword evidence="3" id="KW-1185">Reference proteome</keyword>
<dbReference type="Proteomes" id="UP000638981">
    <property type="component" value="Unassembled WGS sequence"/>
</dbReference>
<keyword evidence="1" id="KW-0812">Transmembrane</keyword>
<reference evidence="2" key="2">
    <citation type="submission" date="2020-09" db="EMBL/GenBank/DDBJ databases">
        <authorList>
            <person name="Sun Q."/>
            <person name="Kim S."/>
        </authorList>
    </citation>
    <scope>NUCLEOTIDE SEQUENCE</scope>
    <source>
        <strain evidence="2">KCTC 23310</strain>
    </source>
</reference>
<protein>
    <submittedName>
        <fullName evidence="2">Uncharacterized protein</fullName>
    </submittedName>
</protein>
<reference evidence="2" key="1">
    <citation type="journal article" date="2014" name="Int. J. Syst. Evol. Microbiol.">
        <title>Complete genome sequence of Corynebacterium casei LMG S-19264T (=DSM 44701T), isolated from a smear-ripened cheese.</title>
        <authorList>
            <consortium name="US DOE Joint Genome Institute (JGI-PGF)"/>
            <person name="Walter F."/>
            <person name="Albersmeier A."/>
            <person name="Kalinowski J."/>
            <person name="Ruckert C."/>
        </authorList>
    </citation>
    <scope>NUCLEOTIDE SEQUENCE</scope>
    <source>
        <strain evidence="2">KCTC 23310</strain>
    </source>
</reference>
<organism evidence="2 3">
    <name type="scientific">Neogemmobacter tilapiae</name>
    <dbReference type="NCBI Taxonomy" id="875041"/>
    <lineage>
        <taxon>Bacteria</taxon>
        <taxon>Pseudomonadati</taxon>
        <taxon>Pseudomonadota</taxon>
        <taxon>Alphaproteobacteria</taxon>
        <taxon>Rhodobacterales</taxon>
        <taxon>Paracoccaceae</taxon>
        <taxon>Neogemmobacter</taxon>
    </lineage>
</organism>
<feature type="transmembrane region" description="Helical" evidence="1">
    <location>
        <begin position="6"/>
        <end position="23"/>
    </location>
</feature>
<evidence type="ECO:0000313" key="3">
    <source>
        <dbReference type="Proteomes" id="UP000638981"/>
    </source>
</evidence>
<dbReference type="RefSeq" id="WP_189410968.1">
    <property type="nucleotide sequence ID" value="NZ_BMYJ01000004.1"/>
</dbReference>
<dbReference type="EMBL" id="BMYJ01000004">
    <property type="protein sequence ID" value="GHC52942.1"/>
    <property type="molecule type" value="Genomic_DNA"/>
</dbReference>
<dbReference type="AlphaFoldDB" id="A0A918WK09"/>
<comment type="caution">
    <text evidence="2">The sequence shown here is derived from an EMBL/GenBank/DDBJ whole genome shotgun (WGS) entry which is preliminary data.</text>
</comment>
<proteinExistence type="predicted"/>
<gene>
    <name evidence="2" type="ORF">GCM10007315_14420</name>
</gene>
<name>A0A918WK09_9RHOB</name>
<evidence type="ECO:0000313" key="2">
    <source>
        <dbReference type="EMBL" id="GHC52942.1"/>
    </source>
</evidence>
<accession>A0A918WK09</accession>
<keyword evidence="1" id="KW-0472">Membrane</keyword>
<sequence>MWIESYSSWGAILILTFGFGWALQRISDYVFEMKIRLERLSLTYMKIEVDLAAIQDSLLVISEKQGEQTYNRVLKIKNRKPHILKHLAENGPHSSEILRGLQFPDPNADPAFWHVDRLKKLGLVDAENFDVEENKGP</sequence>
<evidence type="ECO:0000256" key="1">
    <source>
        <dbReference type="SAM" id="Phobius"/>
    </source>
</evidence>
<keyword evidence="1" id="KW-1133">Transmembrane helix</keyword>